<dbReference type="EMBL" id="AY669088">
    <property type="protein sequence ID" value="AAV84849.1"/>
    <property type="molecule type" value="mRNA"/>
</dbReference>
<protein>
    <submittedName>
        <fullName evidence="3">Ly49 stimulatory receptor 6</fullName>
    </submittedName>
    <submittedName>
        <fullName evidence="2">Ly49s8</fullName>
    </submittedName>
</protein>
<evidence type="ECO:0000256" key="1">
    <source>
        <dbReference type="SAM" id="MobiDB-lite"/>
    </source>
</evidence>
<dbReference type="InterPro" id="IPR052013">
    <property type="entry name" value="Mouse_KLRs"/>
</dbReference>
<evidence type="ECO:0000313" key="4">
    <source>
        <dbReference type="Proteomes" id="UP000002494"/>
    </source>
</evidence>
<evidence type="ECO:0000313" key="2">
    <source>
        <dbReference type="EMBL" id="AAV84849.1"/>
    </source>
</evidence>
<reference evidence="3" key="4">
    <citation type="submission" date="2025-05" db="UniProtKB">
        <authorList>
            <consortium name="Ensembl"/>
        </authorList>
    </citation>
    <scope>IDENTIFICATION</scope>
    <source>
        <strain evidence="3">Brown Norway</strain>
    </source>
</reference>
<dbReference type="GeneTree" id="ENSGT00390000008117"/>
<gene>
    <name evidence="3" type="primary">Ly49s6</name>
</gene>
<dbReference type="UCSC" id="RGD:1562972">
    <property type="organism name" value="rat"/>
</dbReference>
<organism evidence="2">
    <name type="scientific">Rattus norvegicus</name>
    <name type="common">Rat</name>
    <dbReference type="NCBI Taxonomy" id="10116"/>
    <lineage>
        <taxon>Eukaryota</taxon>
        <taxon>Metazoa</taxon>
        <taxon>Chordata</taxon>
        <taxon>Craniata</taxon>
        <taxon>Vertebrata</taxon>
        <taxon>Euteleostomi</taxon>
        <taxon>Mammalia</taxon>
        <taxon>Eutheria</taxon>
        <taxon>Euarchontoglires</taxon>
        <taxon>Glires</taxon>
        <taxon>Rodentia</taxon>
        <taxon>Myomorpha</taxon>
        <taxon>Muroidea</taxon>
        <taxon>Muridae</taxon>
        <taxon>Murinae</taxon>
        <taxon>Rattus</taxon>
    </lineage>
</organism>
<keyword evidence="4" id="KW-1185">Reference proteome</keyword>
<dbReference type="Proteomes" id="UP000002494">
    <property type="component" value="Chromosome 4"/>
</dbReference>
<dbReference type="AlphaFoldDB" id="Q4KXC1"/>
<reference evidence="2" key="2">
    <citation type="submission" date="2004-06" db="EMBL/GenBank/DDBJ databases">
        <title>The genes and gene organization of the Ly49 region of the rat Natural killer cell gene complex.</title>
        <authorList>
            <person name="Nylenna O."/>
            <person name="Naper C."/>
            <person name="Vaage J.T."/>
            <person name="Woon P.Y."/>
            <person name="Gauguier D."/>
            <person name="Dissen E."/>
            <person name="Ryan J.C."/>
            <person name="Fossum S."/>
        </authorList>
    </citation>
    <scope>NUCLEOTIDE SEQUENCE</scope>
    <source>
        <strain evidence="2">DA</strain>
    </source>
</reference>
<sequence length="51" mass="5845">MSEQEVIFSTERFHKSSGLQNQVRPEETQQSRKAGPRGNSNLPPQLQRHAK</sequence>
<dbReference type="RGD" id="1549735">
    <property type="gene designation" value="Ly49s6"/>
</dbReference>
<dbReference type="PANTHER" id="PTHR46329:SF4">
    <property type="entry name" value="KILLER CELL LECTIN-LIKE RECEPTOR, SUBFAMILY A, MEMBER 17"/>
    <property type="match status" value="1"/>
</dbReference>
<reference evidence="3" key="1">
    <citation type="journal article" date="2004" name="Nature">
        <title>Genome sequence of the Brown Norway rat yields insights into mammalian evolution.</title>
        <authorList>
            <consortium name="Rat Genome Sequencing Project Consortium"/>
            <person name="Gibbs R.A."/>
            <person name="Weinstock G.M."/>
            <person name="Metzker M.L."/>
            <person name="Muzny D.M."/>
            <person name="Sodergren E.J."/>
            <person name="Scherer S."/>
            <person name="Scott G."/>
            <person name="Steffen D."/>
            <person name="Worley K.C."/>
            <person name="Burch P.E."/>
            <person name="Okwuonu G."/>
            <person name="Hines S."/>
            <person name="Lewis L."/>
            <person name="Deramo C."/>
            <person name="Delgado O."/>
            <person name="Dugan-Rocha S."/>
            <person name="Miner G."/>
            <person name="Morgan M."/>
            <person name="Hawes A."/>
            <person name="Gill R."/>
            <person name="Holt R.A."/>
            <person name="Adams M.D."/>
            <person name="Amanatides P.G."/>
            <person name="Baden-Tillson H."/>
            <person name="Barnstead M."/>
            <person name="Chin S."/>
            <person name="Evans C.A."/>
            <person name="Ferriera S."/>
            <person name="Fosler C."/>
            <person name="Glodek A."/>
            <person name="Gu Z."/>
            <person name="Jennings D."/>
            <person name="Kraft C.L."/>
            <person name="Nguyen T."/>
            <person name="Pfannkoch C.M."/>
            <person name="Sitter C."/>
            <person name="Sutton G.G."/>
            <person name="Venter J.C."/>
            <person name="Woodage T."/>
            <person name="Smith D."/>
            <person name="Lee H.-M."/>
            <person name="Gustafson E."/>
            <person name="Cahill P."/>
            <person name="Kana A."/>
            <person name="Doucette-Stamm L."/>
            <person name="Weinstock K."/>
            <person name="Fechtel K."/>
            <person name="Weiss R.B."/>
            <person name="Dunn D.M."/>
            <person name="Green E.D."/>
            <person name="Blakesley R.W."/>
            <person name="Bouffard G.G."/>
            <person name="De Jong P.J."/>
            <person name="Osoegawa K."/>
            <person name="Zhu B."/>
            <person name="Marra M."/>
            <person name="Schein J."/>
            <person name="Bosdet I."/>
            <person name="Fjell C."/>
            <person name="Jones S."/>
            <person name="Krzywinski M."/>
            <person name="Mathewson C."/>
            <person name="Siddiqui A."/>
            <person name="Wye N."/>
            <person name="McPherson J."/>
            <person name="Zhao S."/>
            <person name="Fraser C.M."/>
            <person name="Shetty J."/>
            <person name="Shatsman S."/>
            <person name="Geer K."/>
            <person name="Chen Y."/>
            <person name="Abramzon S."/>
            <person name="Nierman W.C."/>
            <person name="Havlak P.H."/>
            <person name="Chen R."/>
            <person name="Durbin K.J."/>
            <person name="Egan A."/>
            <person name="Ren Y."/>
            <person name="Song X.-Z."/>
            <person name="Li B."/>
            <person name="Liu Y."/>
            <person name="Qin X."/>
            <person name="Cawley S."/>
            <person name="Cooney A.J."/>
            <person name="D'Souza L.M."/>
            <person name="Martin K."/>
            <person name="Wu J.Q."/>
            <person name="Gonzalez-Garay M.L."/>
            <person name="Jackson A.R."/>
            <person name="Kalafus K.J."/>
            <person name="McLeod M.P."/>
            <person name="Milosavljevic A."/>
            <person name="Virk D."/>
            <person name="Volkov A."/>
            <person name="Wheeler D.A."/>
            <person name="Zhang Z."/>
            <person name="Bailey J.A."/>
            <person name="Eichler E.E."/>
            <person name="Tuzun E."/>
            <person name="Birney E."/>
            <person name="Mongin E."/>
            <person name="Ureta-Vidal A."/>
            <person name="Woodwark C."/>
            <person name="Zdobnov E."/>
            <person name="Bork P."/>
            <person name="Suyama M."/>
            <person name="Torrents D."/>
            <person name="Alexandersson M."/>
            <person name="Trask B.J."/>
            <person name="Young J.M."/>
            <person name="Huang H."/>
            <person name="Wang H."/>
            <person name="Xing H."/>
            <person name="Daniels S."/>
            <person name="Gietzen D."/>
            <person name="Schmidt J."/>
            <person name="Stevens K."/>
            <person name="Vitt U."/>
            <person name="Wingrove J."/>
            <person name="Camara F."/>
            <person name="Mar Alba M."/>
            <person name="Abril J.F."/>
            <person name="Guigo R."/>
            <person name="Smit A."/>
            <person name="Dubchak I."/>
            <person name="Rubin E.M."/>
            <person name="Couronne O."/>
            <person name="Poliakov A."/>
            <person name="Huebner N."/>
            <person name="Ganten D."/>
            <person name="Goesele C."/>
            <person name="Hummel O."/>
            <person name="Kreitler T."/>
            <person name="Lee Y.-A."/>
            <person name="Monti J."/>
            <person name="Schulz H."/>
            <person name="Zimdahl H."/>
            <person name="Himmelbauer H."/>
            <person name="Lehrach H."/>
            <person name="Jacob H.J."/>
            <person name="Bromberg S."/>
            <person name="Gullings-Handley J."/>
            <person name="Jensen-Seaman M.I."/>
            <person name="Kwitek A.E."/>
            <person name="Lazar J."/>
            <person name="Pasko D."/>
            <person name="Tonellato P.J."/>
            <person name="Twigger S."/>
            <person name="Ponting C.P."/>
            <person name="Duarte J.M."/>
            <person name="Rice S."/>
            <person name="Goodstadt L."/>
            <person name="Beatson S.A."/>
            <person name="Emes R.D."/>
            <person name="Winter E.E."/>
            <person name="Webber C."/>
            <person name="Brandt P."/>
            <person name="Nyakatura G."/>
            <person name="Adetobi M."/>
            <person name="Chiaromonte F."/>
            <person name="Elnitski L."/>
            <person name="Eswara P."/>
            <person name="Hardison R.C."/>
            <person name="Hou M."/>
            <person name="Kolbe D."/>
            <person name="Makova K."/>
            <person name="Miller W."/>
            <person name="Nekrutenko A."/>
            <person name="Riemer C."/>
            <person name="Schwartz S."/>
            <person name="Taylor J."/>
            <person name="Yang S."/>
            <person name="Zhang Y."/>
            <person name="Lindpaintner K."/>
            <person name="Andrews T.D."/>
            <person name="Caccamo M."/>
            <person name="Clamp M."/>
            <person name="Clarke L."/>
            <person name="Curwen V."/>
            <person name="Durbin R.M."/>
            <person name="Eyras E."/>
            <person name="Searle S.M."/>
            <person name="Cooper G.M."/>
            <person name="Batzoglou S."/>
            <person name="Brudno M."/>
            <person name="Sidow A."/>
            <person name="Stone E.A."/>
            <person name="Payseur B.A."/>
            <person name="Bourque G."/>
            <person name="Lopez-Otin C."/>
            <person name="Puente X.S."/>
            <person name="Chakrabarti K."/>
            <person name="Chatterji S."/>
            <person name="Dewey C."/>
            <person name="Pachter L."/>
            <person name="Bray N."/>
            <person name="Yap V.B."/>
            <person name="Caspi A."/>
            <person name="Tesler G."/>
            <person name="Pevzner P.A."/>
            <person name="Haussler D."/>
            <person name="Roskin K.M."/>
            <person name="Baertsch R."/>
            <person name="Clawson H."/>
            <person name="Furey T.S."/>
            <person name="Hinrichs A.S."/>
            <person name="Karolchik D."/>
            <person name="Kent W.J."/>
            <person name="Rosenbloom K.R."/>
            <person name="Trumbower H."/>
            <person name="Weirauch M."/>
            <person name="Cooper D.N."/>
            <person name="Stenson P.D."/>
            <person name="Ma B."/>
            <person name="Brent M."/>
            <person name="Arumugam M."/>
            <person name="Shteynberg D."/>
            <person name="Copley R.R."/>
            <person name="Taylor M.S."/>
            <person name="Riethman H."/>
            <person name="Mudunuri U."/>
            <person name="Peterson J."/>
            <person name="Guyer M."/>
            <person name="Felsenfeld A."/>
            <person name="Old S."/>
            <person name="Mockrin S."/>
            <person name="Collins F.S."/>
        </authorList>
    </citation>
    <scope>NUCLEOTIDE SEQUENCE [LARGE SCALE GENOMIC DNA]</scope>
    <source>
        <strain evidence="3">Brown Norway</strain>
    </source>
</reference>
<reference evidence="4" key="3">
    <citation type="submission" date="2024-01" db="EMBL/GenBank/DDBJ databases">
        <title>GRCr8: a new rat reference genome assembly contstructed from accurate long reads and long range scaffolding.</title>
        <authorList>
            <person name="Doris P.A."/>
            <person name="Kalbfleisch T."/>
            <person name="Li K."/>
            <person name="Howe K."/>
            <person name="Wood J."/>
        </authorList>
    </citation>
    <scope>NUCLEOTIDE SEQUENCE [LARGE SCALE GENOMIC DNA]</scope>
    <source>
        <strain evidence="4">Brown Norway</strain>
    </source>
</reference>
<accession>Q4KXC1</accession>
<proteinExistence type="evidence at transcript level"/>
<evidence type="ECO:0000313" key="3">
    <source>
        <dbReference type="Ensembl" id="ENSRNOP00000112501.1"/>
    </source>
</evidence>
<dbReference type="HOGENOM" id="CLU_3105768_0_0_1"/>
<dbReference type="PANTHER" id="PTHR46329">
    <property type="entry name" value="KILLER CELL LECTIN-LIKE RECEPTOR 2"/>
    <property type="match status" value="1"/>
</dbReference>
<feature type="region of interest" description="Disordered" evidence="1">
    <location>
        <begin position="1"/>
        <end position="51"/>
    </location>
</feature>
<dbReference type="Ensembl" id="ENSRNOT00000122416.1">
    <property type="protein sequence ID" value="ENSRNOP00000112501.1"/>
    <property type="gene ID" value="ENSRNOG00000071005.2"/>
</dbReference>
<name>Q4KXC1_RAT</name>